<reference evidence="2 5" key="3">
    <citation type="submission" date="2019-01" db="EMBL/GenBank/DDBJ databases">
        <title>Comparative genomic analysis of Brevibacterium aurantiacum sheds light on its evolution and its adaptation to smear-ripened cheeses.</title>
        <authorList>
            <person name="Moineau S."/>
        </authorList>
    </citation>
    <scope>NUCLEOTIDE SEQUENCE [LARGE SCALE GENOMIC DNA]</scope>
    <source>
        <strain evidence="2 5">SMQ-1420</strain>
    </source>
</reference>
<reference evidence="2 5" key="2">
    <citation type="submission" date="2017-12" db="EMBL/GenBank/DDBJ databases">
        <authorList>
            <person name="Levesque S."/>
        </authorList>
    </citation>
    <scope>NUCLEOTIDE SEQUENCE [LARGE SCALE GENOMIC DNA]</scope>
    <source>
        <strain evidence="2 5">SMQ-1420</strain>
    </source>
</reference>
<dbReference type="InterPro" id="IPR002734">
    <property type="entry name" value="RibDG_C"/>
</dbReference>
<evidence type="ECO:0000313" key="5">
    <source>
        <dbReference type="Proteomes" id="UP000282731"/>
    </source>
</evidence>
<evidence type="ECO:0000313" key="2">
    <source>
        <dbReference type="EMBL" id="AZT98509.1"/>
    </source>
</evidence>
<dbReference type="Gene3D" id="3.40.430.10">
    <property type="entry name" value="Dihydrofolate Reductase, subunit A"/>
    <property type="match status" value="1"/>
</dbReference>
<proteinExistence type="predicted"/>
<dbReference type="GO" id="GO:0009231">
    <property type="term" value="P:riboflavin biosynthetic process"/>
    <property type="evidence" value="ECO:0007669"/>
    <property type="project" value="InterPro"/>
</dbReference>
<dbReference type="InterPro" id="IPR024072">
    <property type="entry name" value="DHFR-like_dom_sf"/>
</dbReference>
<organism evidence="3 4">
    <name type="scientific">Brevibacterium aurantiacum</name>
    <dbReference type="NCBI Taxonomy" id="273384"/>
    <lineage>
        <taxon>Bacteria</taxon>
        <taxon>Bacillati</taxon>
        <taxon>Actinomycetota</taxon>
        <taxon>Actinomycetes</taxon>
        <taxon>Micrococcales</taxon>
        <taxon>Brevibacteriaceae</taxon>
        <taxon>Brevibacterium</taxon>
    </lineage>
</organism>
<dbReference type="Proteomes" id="UP000282731">
    <property type="component" value="Chromosome"/>
</dbReference>
<dbReference type="InterPro" id="IPR050765">
    <property type="entry name" value="Riboflavin_Biosynth_HTPR"/>
</dbReference>
<dbReference type="EMBL" id="CP025334">
    <property type="protein sequence ID" value="AZT98509.1"/>
    <property type="molecule type" value="Genomic_DNA"/>
</dbReference>
<dbReference type="SUPFAM" id="SSF53597">
    <property type="entry name" value="Dihydrofolate reductase-like"/>
    <property type="match status" value="1"/>
</dbReference>
<name>A0A2A3Z8R0_BREAU</name>
<dbReference type="EMBL" id="NRGP01000005">
    <property type="protein sequence ID" value="PCC47735.1"/>
    <property type="molecule type" value="Genomic_DNA"/>
</dbReference>
<dbReference type="Proteomes" id="UP000217564">
    <property type="component" value="Unassembled WGS sequence"/>
</dbReference>
<dbReference type="PANTHER" id="PTHR38011">
    <property type="entry name" value="DIHYDROFOLATE REDUCTASE FAMILY PROTEIN (AFU_ORTHOLOGUE AFUA_8G06820)"/>
    <property type="match status" value="1"/>
</dbReference>
<evidence type="ECO:0000259" key="1">
    <source>
        <dbReference type="Pfam" id="PF01872"/>
    </source>
</evidence>
<accession>A0A2A3Z8R0</accession>
<protein>
    <submittedName>
        <fullName evidence="3">Deaminase</fullName>
    </submittedName>
</protein>
<evidence type="ECO:0000313" key="3">
    <source>
        <dbReference type="EMBL" id="PCC47735.1"/>
    </source>
</evidence>
<dbReference type="RefSeq" id="WP_009883695.1">
    <property type="nucleotide sequence ID" value="NZ_AAGP01000020.1"/>
</dbReference>
<dbReference type="AlphaFoldDB" id="A0A2A3Z8R0"/>
<reference evidence="3 4" key="1">
    <citation type="journal article" date="2017" name="Elife">
        <title>Extensive horizontal gene transfer in cheese-associated bacteria.</title>
        <authorList>
            <person name="Bonham K.S."/>
            <person name="Wolfe B.E."/>
            <person name="Dutton R.J."/>
        </authorList>
    </citation>
    <scope>NUCLEOTIDE SEQUENCE [LARGE SCALE GENOMIC DNA]</scope>
    <source>
        <strain evidence="3 4">947_7</strain>
    </source>
</reference>
<feature type="domain" description="Bacterial bifunctional deaminase-reductase C-terminal" evidence="1">
    <location>
        <begin position="3"/>
        <end position="177"/>
    </location>
</feature>
<dbReference type="Pfam" id="PF01872">
    <property type="entry name" value="RibD_C"/>
    <property type="match status" value="1"/>
</dbReference>
<dbReference type="GO" id="GO:0008703">
    <property type="term" value="F:5-amino-6-(5-phosphoribosylamino)uracil reductase activity"/>
    <property type="evidence" value="ECO:0007669"/>
    <property type="project" value="InterPro"/>
</dbReference>
<gene>
    <name evidence="3" type="ORF">CIK64_04405</name>
    <name evidence="2" type="ORF">CXR27_17080</name>
</gene>
<dbReference type="PANTHER" id="PTHR38011:SF2">
    <property type="entry name" value="BIFUNCTIONAL DEAMINASE-REDUCTASE DOMAIN PROTEIN"/>
    <property type="match status" value="1"/>
</dbReference>
<sequence>MTRKLITSLFHSLDGVASAPNLFQFDSFDDDLGQWMTGAINSVDDCVLGRTSYEEWAGYWPNITSGEDTIFADFINSTPKHVASRSLSPEDLTWSNSTLINGDLVEYVRALKEGPGANIAVQGSLSVVSQLLDAELIDELTLAIHPVVAGSGRGIFDGNAPKRLSLTDVQRTSKGNLLVTYAPRQA</sequence>
<evidence type="ECO:0000313" key="4">
    <source>
        <dbReference type="Proteomes" id="UP000217564"/>
    </source>
</evidence>